<evidence type="ECO:0000256" key="1">
    <source>
        <dbReference type="SAM" id="MobiDB-lite"/>
    </source>
</evidence>
<evidence type="ECO:0000313" key="3">
    <source>
        <dbReference type="EMBL" id="KAJ3480416.1"/>
    </source>
</evidence>
<feature type="transmembrane region" description="Helical" evidence="2">
    <location>
        <begin position="20"/>
        <end position="44"/>
    </location>
</feature>
<reference evidence="3" key="1">
    <citation type="submission" date="2022-07" db="EMBL/GenBank/DDBJ databases">
        <title>Genome Sequence of Physisporinus lineatus.</title>
        <authorList>
            <person name="Buettner E."/>
        </authorList>
    </citation>
    <scope>NUCLEOTIDE SEQUENCE</scope>
    <source>
        <strain evidence="3">VT162</strain>
    </source>
</reference>
<protein>
    <submittedName>
        <fullName evidence="3">Uncharacterized protein</fullName>
    </submittedName>
</protein>
<dbReference type="AlphaFoldDB" id="A0AAD5UXG8"/>
<evidence type="ECO:0000256" key="2">
    <source>
        <dbReference type="SAM" id="Phobius"/>
    </source>
</evidence>
<keyword evidence="2" id="KW-1133">Transmembrane helix</keyword>
<proteinExistence type="predicted"/>
<feature type="region of interest" description="Disordered" evidence="1">
    <location>
        <begin position="241"/>
        <end position="275"/>
    </location>
</feature>
<organism evidence="3 4">
    <name type="scientific">Meripilus lineatus</name>
    <dbReference type="NCBI Taxonomy" id="2056292"/>
    <lineage>
        <taxon>Eukaryota</taxon>
        <taxon>Fungi</taxon>
        <taxon>Dikarya</taxon>
        <taxon>Basidiomycota</taxon>
        <taxon>Agaricomycotina</taxon>
        <taxon>Agaricomycetes</taxon>
        <taxon>Polyporales</taxon>
        <taxon>Meripilaceae</taxon>
        <taxon>Meripilus</taxon>
    </lineage>
</organism>
<evidence type="ECO:0000313" key="4">
    <source>
        <dbReference type="Proteomes" id="UP001212997"/>
    </source>
</evidence>
<keyword evidence="4" id="KW-1185">Reference proteome</keyword>
<sequence>MDVPSNALSWVSSSVARDIQISSVAIIQACLTIALGYSTYLFFFRIRAVFHNSRPAIVFFTLLRLTLSAGVALQAAAPSGAHIGPTQECTVVAFKPWAAAGPLIVAFNDTLVIFSVSWRLLRDSLADTWGLKLKAIRKGHGVGPVSRVLMKTGQQYYIVTIWINICTAVIILLPSISPTIREIVTYPSVAIINIMASRAFQQLRIETLNGCVTTFSIEADPSGRGHHNLSTVDIELQFASPSSLQSPVVSGEASDNPRRSSSSYGWSKTGTLSEA</sequence>
<feature type="transmembrane region" description="Helical" evidence="2">
    <location>
        <begin position="56"/>
        <end position="77"/>
    </location>
</feature>
<name>A0AAD5UXG8_9APHY</name>
<gene>
    <name evidence="3" type="ORF">NLI96_g8363</name>
</gene>
<keyword evidence="2" id="KW-0812">Transmembrane</keyword>
<dbReference type="Proteomes" id="UP001212997">
    <property type="component" value="Unassembled WGS sequence"/>
</dbReference>
<keyword evidence="2" id="KW-0472">Membrane</keyword>
<feature type="transmembrane region" description="Helical" evidence="2">
    <location>
        <begin position="156"/>
        <end position="177"/>
    </location>
</feature>
<feature type="transmembrane region" description="Helical" evidence="2">
    <location>
        <begin position="97"/>
        <end position="121"/>
    </location>
</feature>
<comment type="caution">
    <text evidence="3">The sequence shown here is derived from an EMBL/GenBank/DDBJ whole genome shotgun (WGS) entry which is preliminary data.</text>
</comment>
<dbReference type="EMBL" id="JANAWD010000376">
    <property type="protein sequence ID" value="KAJ3480416.1"/>
    <property type="molecule type" value="Genomic_DNA"/>
</dbReference>
<feature type="compositionally biased region" description="Polar residues" evidence="1">
    <location>
        <begin position="259"/>
        <end position="275"/>
    </location>
</feature>
<accession>A0AAD5UXG8</accession>